<evidence type="ECO:0000313" key="2">
    <source>
        <dbReference type="EMBL" id="KAK7410839.1"/>
    </source>
</evidence>
<evidence type="ECO:0000256" key="1">
    <source>
        <dbReference type="SAM" id="SignalP"/>
    </source>
</evidence>
<feature type="signal peptide" evidence="1">
    <location>
        <begin position="1"/>
        <end position="20"/>
    </location>
</feature>
<keyword evidence="3" id="KW-1185">Reference proteome</keyword>
<proteinExistence type="predicted"/>
<keyword evidence="1" id="KW-0732">Signal</keyword>
<comment type="caution">
    <text evidence="2">The sequence shown here is derived from an EMBL/GenBank/DDBJ whole genome shotgun (WGS) entry which is preliminary data.</text>
</comment>
<dbReference type="Proteomes" id="UP001386955">
    <property type="component" value="Unassembled WGS sequence"/>
</dbReference>
<dbReference type="EMBL" id="JAYMYS010000001">
    <property type="protein sequence ID" value="KAK7410839.1"/>
    <property type="molecule type" value="Genomic_DNA"/>
</dbReference>
<reference evidence="2 3" key="1">
    <citation type="submission" date="2024-01" db="EMBL/GenBank/DDBJ databases">
        <title>The genomes of 5 underutilized Papilionoideae crops provide insights into root nodulation and disease resistanc.</title>
        <authorList>
            <person name="Jiang F."/>
        </authorList>
    </citation>
    <scope>NUCLEOTIDE SEQUENCE [LARGE SCALE GENOMIC DNA]</scope>
    <source>
        <strain evidence="2">DUOXIRENSHENG_FW03</strain>
        <tissue evidence="2">Leaves</tissue>
    </source>
</reference>
<feature type="chain" id="PRO_5042841423" description="Secreted protein" evidence="1">
    <location>
        <begin position="21"/>
        <end position="114"/>
    </location>
</feature>
<gene>
    <name evidence="2" type="ORF">VNO78_01984</name>
</gene>
<name>A0AAN9SYY4_PSOTE</name>
<sequence>MVYASMRLSFNSIFLSLLVGSDVHTRNQRESRVRKSFGMEFIQSMSFDRPSCESYFKLPGSCSNFWERWSHIHNITSNEEATKTTVKRWTWCPYQPFFVLDLISHDFTHFHLVT</sequence>
<dbReference type="AlphaFoldDB" id="A0AAN9SYY4"/>
<evidence type="ECO:0000313" key="3">
    <source>
        <dbReference type="Proteomes" id="UP001386955"/>
    </source>
</evidence>
<accession>A0AAN9SYY4</accession>
<organism evidence="2 3">
    <name type="scientific">Psophocarpus tetragonolobus</name>
    <name type="common">Winged bean</name>
    <name type="synonym">Dolichos tetragonolobus</name>
    <dbReference type="NCBI Taxonomy" id="3891"/>
    <lineage>
        <taxon>Eukaryota</taxon>
        <taxon>Viridiplantae</taxon>
        <taxon>Streptophyta</taxon>
        <taxon>Embryophyta</taxon>
        <taxon>Tracheophyta</taxon>
        <taxon>Spermatophyta</taxon>
        <taxon>Magnoliopsida</taxon>
        <taxon>eudicotyledons</taxon>
        <taxon>Gunneridae</taxon>
        <taxon>Pentapetalae</taxon>
        <taxon>rosids</taxon>
        <taxon>fabids</taxon>
        <taxon>Fabales</taxon>
        <taxon>Fabaceae</taxon>
        <taxon>Papilionoideae</taxon>
        <taxon>50 kb inversion clade</taxon>
        <taxon>NPAAA clade</taxon>
        <taxon>indigoferoid/millettioid clade</taxon>
        <taxon>Phaseoleae</taxon>
        <taxon>Psophocarpus</taxon>
    </lineage>
</organism>
<evidence type="ECO:0008006" key="4">
    <source>
        <dbReference type="Google" id="ProtNLM"/>
    </source>
</evidence>
<protein>
    <recommendedName>
        <fullName evidence="4">Secreted protein</fullName>
    </recommendedName>
</protein>